<feature type="transmembrane region" description="Helical" evidence="7">
    <location>
        <begin position="44"/>
        <end position="65"/>
    </location>
</feature>
<feature type="transmembrane region" description="Helical" evidence="7">
    <location>
        <begin position="137"/>
        <end position="155"/>
    </location>
</feature>
<keyword evidence="6 7" id="KW-0472">Membrane</keyword>
<evidence type="ECO:0000256" key="5">
    <source>
        <dbReference type="ARBA" id="ARBA00022989"/>
    </source>
</evidence>
<reference evidence="8 9" key="1">
    <citation type="submission" date="2018-12" db="EMBL/GenBank/DDBJ databases">
        <title>The complete genome of the methanogenic archaea of the candidate phylum Verstraetearchaeota, obtained from the metagenome of underground thermal water.</title>
        <authorList>
            <person name="Kadnikov V.V."/>
            <person name="Mardanov A.V."/>
            <person name="Beletsky A.V."/>
            <person name="Karnachuk O.V."/>
            <person name="Ravin N.V."/>
        </authorList>
    </citation>
    <scope>NUCLEOTIDE SEQUENCE [LARGE SCALE GENOMIC DNA]</scope>
    <source>
        <strain evidence="8">Ch88</strain>
    </source>
</reference>
<feature type="transmembrane region" description="Helical" evidence="7">
    <location>
        <begin position="198"/>
        <end position="220"/>
    </location>
</feature>
<protein>
    <recommendedName>
        <fullName evidence="10">Permease</fullName>
    </recommendedName>
</protein>
<dbReference type="EMBL" id="RXGA01000003">
    <property type="protein sequence ID" value="RWX73326.1"/>
    <property type="molecule type" value="Genomic_DNA"/>
</dbReference>
<feature type="transmembrane region" description="Helical" evidence="7">
    <location>
        <begin position="285"/>
        <end position="304"/>
    </location>
</feature>
<organism evidence="8 9">
    <name type="scientific">Methanosuratincola subterraneus</name>
    <dbReference type="NCBI Taxonomy" id="2593994"/>
    <lineage>
        <taxon>Archaea</taxon>
        <taxon>Thermoproteota</taxon>
        <taxon>Methanosuratincolia</taxon>
        <taxon>Candidatus Methanomethylicales</taxon>
        <taxon>Candidatus Methanomethylicaceae</taxon>
        <taxon>Candidatus Methanosuratincola (ex Vanwonterghem et al. 2016)</taxon>
    </lineage>
</organism>
<keyword evidence="3" id="KW-1003">Cell membrane</keyword>
<feature type="transmembrane region" description="Helical" evidence="7">
    <location>
        <begin position="91"/>
        <end position="117"/>
    </location>
</feature>
<accession>A0A3S3RMQ4</accession>
<keyword evidence="5 7" id="KW-1133">Transmembrane helix</keyword>
<evidence type="ECO:0008006" key="10">
    <source>
        <dbReference type="Google" id="ProtNLM"/>
    </source>
</evidence>
<evidence type="ECO:0000256" key="2">
    <source>
        <dbReference type="ARBA" id="ARBA00006386"/>
    </source>
</evidence>
<evidence type="ECO:0000256" key="4">
    <source>
        <dbReference type="ARBA" id="ARBA00022692"/>
    </source>
</evidence>
<dbReference type="InterPro" id="IPR052923">
    <property type="entry name" value="UPF0718"/>
</dbReference>
<comment type="caution">
    <text evidence="8">The sequence shown here is derived from an EMBL/GenBank/DDBJ whole genome shotgun (WGS) entry which is preliminary data.</text>
</comment>
<feature type="transmembrane region" description="Helical" evidence="7">
    <location>
        <begin position="311"/>
        <end position="335"/>
    </location>
</feature>
<evidence type="ECO:0000256" key="3">
    <source>
        <dbReference type="ARBA" id="ARBA00022475"/>
    </source>
</evidence>
<name>A0A3S3RMQ4_METS7</name>
<feature type="transmembrane region" description="Helical" evidence="7">
    <location>
        <begin position="167"/>
        <end position="186"/>
    </location>
</feature>
<comment type="subcellular location">
    <subcellularLocation>
        <location evidence="1">Cell membrane</location>
        <topology evidence="1">Multi-pass membrane protein</topology>
    </subcellularLocation>
</comment>
<gene>
    <name evidence="8" type="ORF">Metus_1300</name>
</gene>
<comment type="similarity">
    <text evidence="2">Belongs to the UPF0718 family.</text>
</comment>
<dbReference type="InterPro" id="IPR005524">
    <property type="entry name" value="DUF318"/>
</dbReference>
<feature type="transmembrane region" description="Helical" evidence="7">
    <location>
        <begin position="363"/>
        <end position="385"/>
    </location>
</feature>
<dbReference type="PANTHER" id="PTHR34184:SF4">
    <property type="entry name" value="UPF0718 PROTEIN YCGR"/>
    <property type="match status" value="1"/>
</dbReference>
<evidence type="ECO:0000256" key="1">
    <source>
        <dbReference type="ARBA" id="ARBA00004651"/>
    </source>
</evidence>
<dbReference type="AlphaFoldDB" id="A0A3S3RMQ4"/>
<evidence type="ECO:0000313" key="8">
    <source>
        <dbReference type="EMBL" id="RWX73326.1"/>
    </source>
</evidence>
<feature type="transmembrane region" description="Helical" evidence="7">
    <location>
        <begin position="227"/>
        <end position="245"/>
    </location>
</feature>
<sequence>MRKFLSFAIPISLIALLLFAVRILLLEESGPVMLEPVDSGAWSFHTYVGLSLFVFFVAVIVFPYFKKLISKQKRELPRLQISDSVSRQIKWWTMIALLVSGAYIFTFCNYICTNFVSATFDPELSFFHILYRYTLSFFPYLIAACFIGGLIMTRMNSGRYKMPDSMLGGMIFASLLPVCSCGAIPIAKAMIETKHIRIRTVIAFLMVAPVLSPVVIPLSFQLGVWYALLRIVSIGVLGAVAGYLVEWFAGVKGEGGKVYSCSGCSNSGRVKQTQEKNFVIASWDLLISLLRPIFIGILVGAIVAKYVPSSLIATILSPGYVGLVVATVIALPVYLCHGQEVALLRPLMSTSLLGSNALPVGHAIAFTLAGTGICASAVPPLVAILGKKAASIVLLTFFLGSILVGAAINLLLQMI</sequence>
<evidence type="ECO:0000313" key="9">
    <source>
        <dbReference type="Proteomes" id="UP000288215"/>
    </source>
</evidence>
<dbReference type="PANTHER" id="PTHR34184">
    <property type="entry name" value="UPF0718 PROTEIN YCGR"/>
    <property type="match status" value="1"/>
</dbReference>
<dbReference type="Proteomes" id="UP000288215">
    <property type="component" value="Unassembled WGS sequence"/>
</dbReference>
<evidence type="ECO:0000256" key="7">
    <source>
        <dbReference type="SAM" id="Phobius"/>
    </source>
</evidence>
<dbReference type="Pfam" id="PF03773">
    <property type="entry name" value="ArsP_1"/>
    <property type="match status" value="1"/>
</dbReference>
<proteinExistence type="inferred from homology"/>
<keyword evidence="4 7" id="KW-0812">Transmembrane</keyword>
<dbReference type="GO" id="GO:0005886">
    <property type="term" value="C:plasma membrane"/>
    <property type="evidence" value="ECO:0007669"/>
    <property type="project" value="UniProtKB-SubCell"/>
</dbReference>
<evidence type="ECO:0000256" key="6">
    <source>
        <dbReference type="ARBA" id="ARBA00023136"/>
    </source>
</evidence>
<feature type="transmembrane region" description="Helical" evidence="7">
    <location>
        <begin position="392"/>
        <end position="412"/>
    </location>
</feature>